<sequence>DLKHMHARIVFDSKLHLYGTTRSAPPEKFSASMLVAVVAR</sequence>
<protein>
    <submittedName>
        <fullName evidence="1">21108_t:CDS:1</fullName>
    </submittedName>
</protein>
<accession>A0A9N9JT14</accession>
<evidence type="ECO:0000313" key="2">
    <source>
        <dbReference type="Proteomes" id="UP000789405"/>
    </source>
</evidence>
<name>A0A9N9JT14_9GLOM</name>
<comment type="caution">
    <text evidence="1">The sequence shown here is derived from an EMBL/GenBank/DDBJ whole genome shotgun (WGS) entry which is preliminary data.</text>
</comment>
<keyword evidence="2" id="KW-1185">Reference proteome</keyword>
<dbReference type="AlphaFoldDB" id="A0A9N9JT14"/>
<proteinExistence type="predicted"/>
<organism evidence="1 2">
    <name type="scientific">Dentiscutata erythropus</name>
    <dbReference type="NCBI Taxonomy" id="1348616"/>
    <lineage>
        <taxon>Eukaryota</taxon>
        <taxon>Fungi</taxon>
        <taxon>Fungi incertae sedis</taxon>
        <taxon>Mucoromycota</taxon>
        <taxon>Glomeromycotina</taxon>
        <taxon>Glomeromycetes</taxon>
        <taxon>Diversisporales</taxon>
        <taxon>Gigasporaceae</taxon>
        <taxon>Dentiscutata</taxon>
    </lineage>
</organism>
<feature type="non-terminal residue" evidence="1">
    <location>
        <position position="1"/>
    </location>
</feature>
<gene>
    <name evidence="1" type="ORF">DERYTH_LOCUS22355</name>
</gene>
<evidence type="ECO:0000313" key="1">
    <source>
        <dbReference type="EMBL" id="CAG8795830.1"/>
    </source>
</evidence>
<reference evidence="1" key="1">
    <citation type="submission" date="2021-06" db="EMBL/GenBank/DDBJ databases">
        <authorList>
            <person name="Kallberg Y."/>
            <person name="Tangrot J."/>
            <person name="Rosling A."/>
        </authorList>
    </citation>
    <scope>NUCLEOTIDE SEQUENCE</scope>
    <source>
        <strain evidence="1">MA453B</strain>
    </source>
</reference>
<dbReference type="Proteomes" id="UP000789405">
    <property type="component" value="Unassembled WGS sequence"/>
</dbReference>
<dbReference type="EMBL" id="CAJVPY010030803">
    <property type="protein sequence ID" value="CAG8795830.1"/>
    <property type="molecule type" value="Genomic_DNA"/>
</dbReference>